<feature type="signal peptide" evidence="2">
    <location>
        <begin position="1"/>
        <end position="20"/>
    </location>
</feature>
<dbReference type="InterPro" id="IPR035992">
    <property type="entry name" value="Ricin_B-like_lectins"/>
</dbReference>
<dbReference type="PROSITE" id="PS50231">
    <property type="entry name" value="RICIN_B_LECTIN"/>
    <property type="match status" value="1"/>
</dbReference>
<feature type="compositionally biased region" description="Low complexity" evidence="1">
    <location>
        <begin position="187"/>
        <end position="198"/>
    </location>
</feature>
<accession>A0AAD3H0C5</accession>
<keyword evidence="2" id="KW-0732">Signal</keyword>
<dbReference type="Proteomes" id="UP001054902">
    <property type="component" value="Unassembled WGS sequence"/>
</dbReference>
<feature type="compositionally biased region" description="Basic residues" evidence="1">
    <location>
        <begin position="247"/>
        <end position="276"/>
    </location>
</feature>
<evidence type="ECO:0008006" key="5">
    <source>
        <dbReference type="Google" id="ProtNLM"/>
    </source>
</evidence>
<comment type="caution">
    <text evidence="3">The sequence shown here is derived from an EMBL/GenBank/DDBJ whole genome shotgun (WGS) entry which is preliminary data.</text>
</comment>
<feature type="region of interest" description="Disordered" evidence="1">
    <location>
        <begin position="187"/>
        <end position="276"/>
    </location>
</feature>
<reference evidence="3 4" key="1">
    <citation type="journal article" date="2021" name="Sci. Rep.">
        <title>The genome of the diatom Chaetoceros tenuissimus carries an ancient integrated fragment of an extant virus.</title>
        <authorList>
            <person name="Hongo Y."/>
            <person name="Kimura K."/>
            <person name="Takaki Y."/>
            <person name="Yoshida Y."/>
            <person name="Baba S."/>
            <person name="Kobayashi G."/>
            <person name="Nagasaki K."/>
            <person name="Hano T."/>
            <person name="Tomaru Y."/>
        </authorList>
    </citation>
    <scope>NUCLEOTIDE SEQUENCE [LARGE SCALE GENOMIC DNA]</scope>
    <source>
        <strain evidence="3 4">NIES-3715</strain>
    </source>
</reference>
<gene>
    <name evidence="3" type="ORF">CTEN210_02391</name>
</gene>
<name>A0AAD3H0C5_9STRA</name>
<sequence length="276" mass="31612">MKYLSFSILIAPSFAALASAVSDDVEISQRHRNLDNDEPFKLLFQSTHERFTPDKEWCLTAKRDGIGSLIHVRECELFDEDETNLQLWERYDHNQLKLSDSSRNLCLRARHRRIYLHTCQQKTDYRNSFIVDESNNYIEHDNDDGIQFLLGLRRSNVMGRVLLMQANTRSILDNDTLTWNVRYVSQTSAPTTSPMPSSVQGGGERSIPVPSPVESPTLSPSQVESPTLSPSPVEPSTLSPNQVKNAKEKKKKKNAKKKNKKNKKNKKKKKKKKTQQ</sequence>
<evidence type="ECO:0000256" key="2">
    <source>
        <dbReference type="SAM" id="SignalP"/>
    </source>
</evidence>
<feature type="chain" id="PRO_5041943633" description="Ricin B lectin domain-containing protein" evidence="2">
    <location>
        <begin position="21"/>
        <end position="276"/>
    </location>
</feature>
<dbReference type="EMBL" id="BLLK01000022">
    <property type="protein sequence ID" value="GFH45917.1"/>
    <property type="molecule type" value="Genomic_DNA"/>
</dbReference>
<evidence type="ECO:0000313" key="3">
    <source>
        <dbReference type="EMBL" id="GFH45917.1"/>
    </source>
</evidence>
<evidence type="ECO:0000256" key="1">
    <source>
        <dbReference type="SAM" id="MobiDB-lite"/>
    </source>
</evidence>
<protein>
    <recommendedName>
        <fullName evidence="5">Ricin B lectin domain-containing protein</fullName>
    </recommendedName>
</protein>
<dbReference type="SUPFAM" id="SSF50370">
    <property type="entry name" value="Ricin B-like lectins"/>
    <property type="match status" value="1"/>
</dbReference>
<dbReference type="AlphaFoldDB" id="A0AAD3H0C5"/>
<organism evidence="3 4">
    <name type="scientific">Chaetoceros tenuissimus</name>
    <dbReference type="NCBI Taxonomy" id="426638"/>
    <lineage>
        <taxon>Eukaryota</taxon>
        <taxon>Sar</taxon>
        <taxon>Stramenopiles</taxon>
        <taxon>Ochrophyta</taxon>
        <taxon>Bacillariophyta</taxon>
        <taxon>Coscinodiscophyceae</taxon>
        <taxon>Chaetocerotophycidae</taxon>
        <taxon>Chaetocerotales</taxon>
        <taxon>Chaetocerotaceae</taxon>
        <taxon>Chaetoceros</taxon>
    </lineage>
</organism>
<keyword evidence="4" id="KW-1185">Reference proteome</keyword>
<evidence type="ECO:0000313" key="4">
    <source>
        <dbReference type="Proteomes" id="UP001054902"/>
    </source>
</evidence>
<proteinExistence type="predicted"/>
<feature type="compositionally biased region" description="Polar residues" evidence="1">
    <location>
        <begin position="214"/>
        <end position="243"/>
    </location>
</feature>